<sequence>MALLTRSIRAEPEQPGQKKVSSFRPDIQGLRALAVVAVIADHLFGYPLGGFVGVDVFFVISGFIITGLLLREHDKSGRISFADFYRRRVRRIMPVALVVLTVTTVASWYLFAGGRARSILWDGIASSLFAANWRFAATGTDYMQADGPVSPLQHYWSLSVEEQFYLIWPLILVAVLGFLAGRFSWSATMARRVLGVVLIAVAAASLAFAFGETSNAPTVAYFSTFSRAWELGIGAFVAVLAPQLARIPAVIRPAIQWAGLLGIIASLFVITPATAFPAPGALLPVVATAMVIAGGIGSQRYMLPLTNPVSLYIGDISYSLYLWHFPVIVFGAVIAPSMGPLGYLVALGVILMLSVASYHFVEDPLRHSQWLEPRGRNQRAKVPFQLTVKTQVLGLALLAVAAIGVSGVALIKAAPTDHVYFGAGVAQVTSRAEVPDAPATPEGAIQAKVSAALQASVWPALKPSVDDLGSEGFEKDDSEGCAPATPRGKDCSLALLDPEKLAVVVGDSMGAAWLPTIRAALEPQGWTVKSMTYVGCPFLDAATVAADDSITRACPGHKAIVSSAIKEAKPALVIVSNLYNLKLASGATGDAAVSEWNRAATTARTGWIEGAGKVVTLAPPPTGKDPNACFTRISTPNDCSSRITSTWKSYAEADQRVSKIVGDHYIDNRSWFCSVDQLCPLFIDGTIVRRDATHLTEEYATKLAPLLQAELTSILK</sequence>
<dbReference type="GO" id="GO:0016747">
    <property type="term" value="F:acyltransferase activity, transferring groups other than amino-acyl groups"/>
    <property type="evidence" value="ECO:0007669"/>
    <property type="project" value="InterPro"/>
</dbReference>
<reference evidence="3 4" key="1">
    <citation type="submission" date="2018-05" db="EMBL/GenBank/DDBJ databases">
        <title>Genetic diversity of glacier-inhabiting Cryobacterium bacteria in China and description of Cryobacterium mengkeensis sp. nov. and Arthrobacter glacialis sp. nov.</title>
        <authorList>
            <person name="Liu Q."/>
            <person name="Xin Y.-H."/>
        </authorList>
    </citation>
    <scope>NUCLEOTIDE SEQUENCE [LARGE SCALE GENOMIC DNA]</scope>
    <source>
        <strain evidence="3 4">GP3</strain>
    </source>
</reference>
<feature type="domain" description="SGNH" evidence="2">
    <location>
        <begin position="489"/>
        <end position="707"/>
    </location>
</feature>
<dbReference type="GO" id="GO:0016020">
    <property type="term" value="C:membrane"/>
    <property type="evidence" value="ECO:0007669"/>
    <property type="project" value="TreeGrafter"/>
</dbReference>
<dbReference type="GO" id="GO:0009103">
    <property type="term" value="P:lipopolysaccharide biosynthetic process"/>
    <property type="evidence" value="ECO:0007669"/>
    <property type="project" value="TreeGrafter"/>
</dbReference>
<comment type="caution">
    <text evidence="3">The sequence shown here is derived from an EMBL/GenBank/DDBJ whole genome shotgun (WGS) entry which is preliminary data.</text>
</comment>
<proteinExistence type="predicted"/>
<dbReference type="Pfam" id="PF01757">
    <property type="entry name" value="Acyl_transf_3"/>
    <property type="match status" value="1"/>
</dbReference>
<evidence type="ECO:0000313" key="4">
    <source>
        <dbReference type="Proteomes" id="UP000246303"/>
    </source>
</evidence>
<name>A0A2V3DVX4_9MICC</name>
<evidence type="ECO:0000313" key="3">
    <source>
        <dbReference type="EMBL" id="PXA69273.1"/>
    </source>
</evidence>
<dbReference type="OrthoDB" id="3404679at2"/>
<dbReference type="InterPro" id="IPR043968">
    <property type="entry name" value="SGNH"/>
</dbReference>
<dbReference type="PANTHER" id="PTHR23028:SF53">
    <property type="entry name" value="ACYL_TRANSF_3 DOMAIN-CONTAINING PROTEIN"/>
    <property type="match status" value="1"/>
</dbReference>
<keyword evidence="4" id="KW-1185">Reference proteome</keyword>
<evidence type="ECO:0000259" key="2">
    <source>
        <dbReference type="Pfam" id="PF19040"/>
    </source>
</evidence>
<dbReference type="InterPro" id="IPR002656">
    <property type="entry name" value="Acyl_transf_3_dom"/>
</dbReference>
<dbReference type="Pfam" id="PF19040">
    <property type="entry name" value="SGNH"/>
    <property type="match status" value="1"/>
</dbReference>
<dbReference type="AlphaFoldDB" id="A0A2V3DVX4"/>
<keyword evidence="3" id="KW-0012">Acyltransferase</keyword>
<accession>A0A2V3DVX4</accession>
<keyword evidence="3" id="KW-0808">Transferase</keyword>
<dbReference type="InterPro" id="IPR050879">
    <property type="entry name" value="Acyltransferase_3"/>
</dbReference>
<evidence type="ECO:0000259" key="1">
    <source>
        <dbReference type="Pfam" id="PF01757"/>
    </source>
</evidence>
<gene>
    <name evidence="3" type="ORF">CVS29_01510</name>
</gene>
<protein>
    <submittedName>
        <fullName evidence="3">Acyltransferase</fullName>
    </submittedName>
</protein>
<feature type="domain" description="Acyltransferase 3" evidence="1">
    <location>
        <begin position="26"/>
        <end position="358"/>
    </location>
</feature>
<organism evidence="3 4">
    <name type="scientific">Arthrobacter psychrochitiniphilus</name>
    <dbReference type="NCBI Taxonomy" id="291045"/>
    <lineage>
        <taxon>Bacteria</taxon>
        <taxon>Bacillati</taxon>
        <taxon>Actinomycetota</taxon>
        <taxon>Actinomycetes</taxon>
        <taxon>Micrococcales</taxon>
        <taxon>Micrococcaceae</taxon>
        <taxon>Arthrobacter</taxon>
    </lineage>
</organism>
<dbReference type="Proteomes" id="UP000246303">
    <property type="component" value="Unassembled WGS sequence"/>
</dbReference>
<dbReference type="RefSeq" id="WP_110104560.1">
    <property type="nucleotide sequence ID" value="NZ_JACBZZ010000001.1"/>
</dbReference>
<dbReference type="EMBL" id="QHLZ01000001">
    <property type="protein sequence ID" value="PXA69273.1"/>
    <property type="molecule type" value="Genomic_DNA"/>
</dbReference>
<dbReference type="PANTHER" id="PTHR23028">
    <property type="entry name" value="ACETYLTRANSFERASE"/>
    <property type="match status" value="1"/>
</dbReference>